<accession>A0A6N2L465</accession>
<proteinExistence type="predicted"/>
<protein>
    <submittedName>
        <fullName evidence="1">Uncharacterized protein</fullName>
    </submittedName>
</protein>
<name>A0A6N2L465_SALVM</name>
<dbReference type="EMBL" id="CAADRP010001112">
    <property type="protein sequence ID" value="VFU35932.1"/>
    <property type="molecule type" value="Genomic_DNA"/>
</dbReference>
<evidence type="ECO:0000313" key="1">
    <source>
        <dbReference type="EMBL" id="VFU35932.1"/>
    </source>
</evidence>
<organism evidence="1">
    <name type="scientific">Salix viminalis</name>
    <name type="common">Common osier</name>
    <name type="synonym">Basket willow</name>
    <dbReference type="NCBI Taxonomy" id="40686"/>
    <lineage>
        <taxon>Eukaryota</taxon>
        <taxon>Viridiplantae</taxon>
        <taxon>Streptophyta</taxon>
        <taxon>Embryophyta</taxon>
        <taxon>Tracheophyta</taxon>
        <taxon>Spermatophyta</taxon>
        <taxon>Magnoliopsida</taxon>
        <taxon>eudicotyledons</taxon>
        <taxon>Gunneridae</taxon>
        <taxon>Pentapetalae</taxon>
        <taxon>rosids</taxon>
        <taxon>fabids</taxon>
        <taxon>Malpighiales</taxon>
        <taxon>Salicaceae</taxon>
        <taxon>Saliceae</taxon>
        <taxon>Salix</taxon>
    </lineage>
</organism>
<reference evidence="1" key="1">
    <citation type="submission" date="2019-03" db="EMBL/GenBank/DDBJ databases">
        <authorList>
            <person name="Mank J."/>
            <person name="Almeida P."/>
        </authorList>
    </citation>
    <scope>NUCLEOTIDE SEQUENCE</scope>
    <source>
        <strain evidence="1">78183</strain>
    </source>
</reference>
<gene>
    <name evidence="1" type="ORF">SVIM_LOCUS179299</name>
</gene>
<sequence length="9" mass="1198">MKRHQAWKN</sequence>